<dbReference type="PANTHER" id="PTHR11203">
    <property type="entry name" value="CLEAVAGE AND POLYADENYLATION SPECIFICITY FACTOR FAMILY MEMBER"/>
    <property type="match status" value="1"/>
</dbReference>
<dbReference type="OrthoDB" id="9803916at2"/>
<dbReference type="SMART" id="SM01027">
    <property type="entry name" value="Beta-Casp"/>
    <property type="match status" value="1"/>
</dbReference>
<feature type="domain" description="Metallo-beta-lactamase" evidence="2">
    <location>
        <begin position="13"/>
        <end position="242"/>
    </location>
</feature>
<dbReference type="InterPro" id="IPR011108">
    <property type="entry name" value="RMMBL"/>
</dbReference>
<accession>A0A1M6VAT7</accession>
<organism evidence="4 5">
    <name type="scientific">Paraburkholderia terricola</name>
    <dbReference type="NCBI Taxonomy" id="169427"/>
    <lineage>
        <taxon>Bacteria</taxon>
        <taxon>Pseudomonadati</taxon>
        <taxon>Pseudomonadota</taxon>
        <taxon>Betaproteobacteria</taxon>
        <taxon>Burkholderiales</taxon>
        <taxon>Burkholderiaceae</taxon>
        <taxon>Paraburkholderia</taxon>
    </lineage>
</organism>
<dbReference type="SUPFAM" id="SSF56281">
    <property type="entry name" value="Metallo-hydrolase/oxidoreductase"/>
    <property type="match status" value="1"/>
</dbReference>
<keyword evidence="1" id="KW-0378">Hydrolase</keyword>
<dbReference type="InterPro" id="IPR001279">
    <property type="entry name" value="Metallo-B-lactamas"/>
</dbReference>
<proteinExistence type="predicted"/>
<dbReference type="Pfam" id="PF07521">
    <property type="entry name" value="RMMBL"/>
    <property type="match status" value="1"/>
</dbReference>
<dbReference type="Proteomes" id="UP000184395">
    <property type="component" value="Unassembled WGS sequence"/>
</dbReference>
<dbReference type="GO" id="GO:0004521">
    <property type="term" value="F:RNA endonuclease activity"/>
    <property type="evidence" value="ECO:0007669"/>
    <property type="project" value="TreeGrafter"/>
</dbReference>
<dbReference type="EMBL" id="FRAB01000038">
    <property type="protein sequence ID" value="SHK78590.1"/>
    <property type="molecule type" value="Genomic_DNA"/>
</dbReference>
<evidence type="ECO:0000259" key="3">
    <source>
        <dbReference type="SMART" id="SM01027"/>
    </source>
</evidence>
<name>A0A1M6VAT7_9BURK</name>
<evidence type="ECO:0000256" key="1">
    <source>
        <dbReference type="ARBA" id="ARBA00022801"/>
    </source>
</evidence>
<dbReference type="Gene3D" id="3.60.15.10">
    <property type="entry name" value="Ribonuclease Z/Hydroxyacylglutathione hydrolase-like"/>
    <property type="match status" value="1"/>
</dbReference>
<dbReference type="RefSeq" id="WP_073431520.1">
    <property type="nucleotide sequence ID" value="NZ_CADFGY010000034.1"/>
</dbReference>
<dbReference type="Pfam" id="PF00753">
    <property type="entry name" value="Lactamase_B"/>
    <property type="match status" value="1"/>
</dbReference>
<dbReference type="Pfam" id="PF10996">
    <property type="entry name" value="Beta-Casp"/>
    <property type="match status" value="1"/>
</dbReference>
<dbReference type="CDD" id="cd16295">
    <property type="entry name" value="TTHA0252-CPSF-like_MBL-fold"/>
    <property type="match status" value="1"/>
</dbReference>
<dbReference type="STRING" id="169427.SAMN05192548_103814"/>
<dbReference type="InterPro" id="IPR050698">
    <property type="entry name" value="MBL"/>
</dbReference>
<evidence type="ECO:0000259" key="2">
    <source>
        <dbReference type="SMART" id="SM00849"/>
    </source>
</evidence>
<dbReference type="InterPro" id="IPR022712">
    <property type="entry name" value="Beta_Casp"/>
</dbReference>
<evidence type="ECO:0000313" key="5">
    <source>
        <dbReference type="Proteomes" id="UP000184395"/>
    </source>
</evidence>
<dbReference type="Gene3D" id="3.40.50.10890">
    <property type="match status" value="1"/>
</dbReference>
<dbReference type="PANTHER" id="PTHR11203:SF37">
    <property type="entry name" value="INTEGRATOR COMPLEX SUBUNIT 11"/>
    <property type="match status" value="1"/>
</dbReference>
<dbReference type="GO" id="GO:0016787">
    <property type="term" value="F:hydrolase activity"/>
    <property type="evidence" value="ECO:0007669"/>
    <property type="project" value="UniProtKB-KW"/>
</dbReference>
<dbReference type="InterPro" id="IPR036866">
    <property type="entry name" value="RibonucZ/Hydroxyglut_hydro"/>
</dbReference>
<dbReference type="AlphaFoldDB" id="A0A1M6VAT7"/>
<feature type="domain" description="Beta-Casp" evidence="3">
    <location>
        <begin position="247"/>
        <end position="366"/>
    </location>
</feature>
<gene>
    <name evidence="4" type="ORF">SAMN05192548_103814</name>
</gene>
<reference evidence="4 5" key="1">
    <citation type="submission" date="2016-11" db="EMBL/GenBank/DDBJ databases">
        <authorList>
            <person name="Jaros S."/>
            <person name="Januszkiewicz K."/>
            <person name="Wedrychowicz H."/>
        </authorList>
    </citation>
    <scope>NUCLEOTIDE SEQUENCE [LARGE SCALE GENOMIC DNA]</scope>
    <source>
        <strain evidence="4 5">LMG 20594</strain>
    </source>
</reference>
<evidence type="ECO:0000313" key="4">
    <source>
        <dbReference type="EMBL" id="SHK78590.1"/>
    </source>
</evidence>
<sequence>MKLTFLGAAETVTGSRYLLEGAGLRILIDCGLFQGTKNLRLHNWRPLPVDIHTLDAVVLTHAHLDHSGYLPGLVRAGYRGPIYCTRGTRDLCQIMLRDSARLQEEEAAYANRHGLSKHHPALPLYTLDDAERALELLEPRDFDVPKRLNEHACFRLLPAGHILGAGSVVLCVEGKVIAFSGDLGRPDDPIMRAPMPLAHADYLVVESTYGDRLHDTADPATELAEVFAKTFRRGGVVVIPCFAVGRAQSVLHHIARLKTTGRMANVPVFLDSPMATSVTQLYLHHVGEHRLSSTEANAISHAAQRVRSVDESKAILTRHGPMVIIAGSGMATGGRVVHHLKAFAPDHRNTIALVGYQAAGTRGAALAAGAPTIRIHGDDVPVRASVVSLSSLSAHADYAEMLSWLHSIPEPPRRTFVTHGEPAAADAMRRHIEETYHWRCDVPVYLESVDLPASAEYAGVDPCVAVANAATVCGMPAPDAASGAPLNSN</sequence>
<dbReference type="SMART" id="SM00849">
    <property type="entry name" value="Lactamase_B"/>
    <property type="match status" value="1"/>
</dbReference>
<protein>
    <submittedName>
        <fullName evidence="4">Metallo-beta-lactamase family protein</fullName>
    </submittedName>
</protein>